<dbReference type="PIRSF" id="PIRSF014728">
    <property type="entry name" value="PqaA"/>
    <property type="match status" value="1"/>
</dbReference>
<feature type="signal peptide" evidence="1">
    <location>
        <begin position="1"/>
        <end position="25"/>
    </location>
</feature>
<dbReference type="Proteomes" id="UP001497512">
    <property type="component" value="Chromosome 6"/>
</dbReference>
<evidence type="ECO:0000313" key="2">
    <source>
        <dbReference type="EMBL" id="CAK9229372.1"/>
    </source>
</evidence>
<evidence type="ECO:0000313" key="3">
    <source>
        <dbReference type="Proteomes" id="UP001497512"/>
    </source>
</evidence>
<keyword evidence="3" id="KW-1185">Reference proteome</keyword>
<dbReference type="InterPro" id="IPR009199">
    <property type="entry name" value="PhoPQ-act_pathogen-rel_PqaA"/>
</dbReference>
<dbReference type="Pfam" id="PF10142">
    <property type="entry name" value="PhoPQ_related"/>
    <property type="match status" value="1"/>
</dbReference>
<evidence type="ECO:0000256" key="1">
    <source>
        <dbReference type="SAM" id="SignalP"/>
    </source>
</evidence>
<sequence length="573" mass="65164">MVFTHNNSTFLVLLLLLVLFAASIATPLDDYILKEDSNYRWYDTGGRLKGRFLTGGWEGIVLNMTSQGWLSPMHVDCFLWTHNLVILKPHKVMHPRTSFLLIGQGSNTNNPPKATDQLLLLAAALAVRTNTIAAVLYQVPNQPCGFSDDEWHPRSEDDIIAYTWAHFIRNPEEVEWPLHIPMTKAAVRAMDTLQTYACKHLKIQIESFVVAGASKRGWTTWLTAAVDKRVVGIAPIVMDALRFVDNLHHYYKSFGGWPWSFEPYQSLNLTTNLDSPEFSALMGIEDPYVYLPRLTMPKLIVKSSNDEFFLLDDSSYFWSEMIGEKHLLILSNTDHSLLTGLPKLLAAMEAFVLSIVLDYEKDNPMMGTQPNIQSQQKKGFSSMFFSLFQALELQDLLNVATRISKFFLSQCLIESLHDKLGTSNGWKNGRPNFWWTIDWRKGRLEILSKEMPSKCILWYAYTNSGNNRRDFRWVAADLGNCSTFTVGGKCFQPIFFHHQHIQPVMFKVTSEGNLKYVATITFPKEGYGAFFVELRFKGPQVTMPFIFTTEAVIVPNTFPFPDCHGTGCTGTLV</sequence>
<proteinExistence type="predicted"/>
<dbReference type="SUPFAM" id="SSF53474">
    <property type="entry name" value="alpha/beta-Hydrolases"/>
    <property type="match status" value="1"/>
</dbReference>
<keyword evidence="1" id="KW-0732">Signal</keyword>
<dbReference type="InterPro" id="IPR029058">
    <property type="entry name" value="AB_hydrolase_fold"/>
</dbReference>
<dbReference type="Gene3D" id="3.40.50.1820">
    <property type="entry name" value="alpha/beta hydrolase"/>
    <property type="match status" value="1"/>
</dbReference>
<feature type="chain" id="PRO_5046413939" evidence="1">
    <location>
        <begin position="26"/>
        <end position="573"/>
    </location>
</feature>
<dbReference type="EMBL" id="OZ019898">
    <property type="protein sequence ID" value="CAK9229372.1"/>
    <property type="molecule type" value="Genomic_DNA"/>
</dbReference>
<accession>A0ABP0UT26</accession>
<reference evidence="2" key="1">
    <citation type="submission" date="2024-02" db="EMBL/GenBank/DDBJ databases">
        <authorList>
            <consortium name="ELIXIR-Norway"/>
            <consortium name="Elixir Norway"/>
        </authorList>
    </citation>
    <scope>NUCLEOTIDE SEQUENCE</scope>
</reference>
<dbReference type="PANTHER" id="PTHR31497">
    <property type="entry name" value="AUTOCRINE PROLIFERATION REPRESSOR PROTEIN A"/>
    <property type="match status" value="1"/>
</dbReference>
<gene>
    <name evidence="2" type="ORF">CSSPTR1EN2_LOCUS19700</name>
</gene>
<protein>
    <submittedName>
        <fullName evidence="2">Uncharacterized protein</fullName>
    </submittedName>
</protein>
<dbReference type="PANTHER" id="PTHR31497:SF0">
    <property type="entry name" value="AUTOCRINE PROLIFERATION REPRESSOR PROTEIN A"/>
    <property type="match status" value="1"/>
</dbReference>
<name>A0ABP0UT26_9BRYO</name>
<organism evidence="2 3">
    <name type="scientific">Sphagnum troendelagicum</name>
    <dbReference type="NCBI Taxonomy" id="128251"/>
    <lineage>
        <taxon>Eukaryota</taxon>
        <taxon>Viridiplantae</taxon>
        <taxon>Streptophyta</taxon>
        <taxon>Embryophyta</taxon>
        <taxon>Bryophyta</taxon>
        <taxon>Sphagnophytina</taxon>
        <taxon>Sphagnopsida</taxon>
        <taxon>Sphagnales</taxon>
        <taxon>Sphagnaceae</taxon>
        <taxon>Sphagnum</taxon>
    </lineage>
</organism>